<dbReference type="Proteomes" id="UP000215316">
    <property type="component" value="Unassembled WGS sequence"/>
</dbReference>
<dbReference type="PRINTS" id="PR00714">
    <property type="entry name" value="MAN6PISMRASE"/>
</dbReference>
<keyword evidence="4 8" id="KW-0479">Metal-binding</keyword>
<evidence type="ECO:0000256" key="3">
    <source>
        <dbReference type="ARBA" id="ARBA00011956"/>
    </source>
</evidence>
<keyword evidence="6 11" id="KW-0413">Isomerase</keyword>
<organism evidence="11 12">
    <name type="scientific">Clavibacter tessellarius</name>
    <dbReference type="NCBI Taxonomy" id="31965"/>
    <lineage>
        <taxon>Bacteria</taxon>
        <taxon>Bacillati</taxon>
        <taxon>Actinomycetota</taxon>
        <taxon>Actinomycetes</taxon>
        <taxon>Micrococcales</taxon>
        <taxon>Microbacteriaceae</taxon>
        <taxon>Clavibacter</taxon>
    </lineage>
</organism>
<feature type="binding site" evidence="8">
    <location>
        <position position="279"/>
    </location>
    <ligand>
        <name>Zn(2+)</name>
        <dbReference type="ChEBI" id="CHEBI:29105"/>
    </ligand>
</feature>
<dbReference type="PANTHER" id="PTHR10309">
    <property type="entry name" value="MANNOSE-6-PHOSPHATE ISOMERASE"/>
    <property type="match status" value="1"/>
</dbReference>
<sequence>MFTALSNTPRDYAWGSTTAIAELLGREPSGGPEAELWLGAHDGSPTRVDDPASAGGATTLAEWIRRDPATTLGPLAGGLRPGDGPGLPFLLKVLAAGGPLSLQAHPDLHRARLGFRDEEERGIPIDAPHRNYKDPLHKPELVYALSDEFHALCGFRPLAEVRQVFTLLLTLDASGPDSDPAVIRSVLSRLTGSEADVLRDVFAFLMGGGSEVRRLVDRVTLLASLASDRQCRDFATEMRTVRELAEAYPGDPGIVTSLLLNRVTLRRGEALYLPAGNIHAYLHGLGIELMAASDNVLRGGLTPKHVDVPELLDVLEFQALPVPYLAPEHAAPGVELYRPDVPDFLLARIVPATRDAMAGDAGASVVDVDGPAIVLCTAGSVTLRGAASTVEVGRGEAVFVTPDEGRIVVTGEGEAFLATTPAPVAGASADADPDAAAA</sequence>
<dbReference type="InterPro" id="IPR014710">
    <property type="entry name" value="RmlC-like_jellyroll"/>
</dbReference>
<comment type="catalytic activity">
    <reaction evidence="1">
        <text>D-mannose 6-phosphate = D-fructose 6-phosphate</text>
        <dbReference type="Rhea" id="RHEA:12356"/>
        <dbReference type="ChEBI" id="CHEBI:58735"/>
        <dbReference type="ChEBI" id="CHEBI:61527"/>
        <dbReference type="EC" id="5.3.1.8"/>
    </reaction>
</comment>
<keyword evidence="5 8" id="KW-0862">Zinc</keyword>
<dbReference type="NCBIfam" id="TIGR00218">
    <property type="entry name" value="manA"/>
    <property type="match status" value="1"/>
</dbReference>
<dbReference type="Pfam" id="PF20511">
    <property type="entry name" value="PMI_typeI_cat"/>
    <property type="match status" value="1"/>
</dbReference>
<dbReference type="InterPro" id="IPR011051">
    <property type="entry name" value="RmlC_Cupin_sf"/>
</dbReference>
<evidence type="ECO:0000256" key="2">
    <source>
        <dbReference type="ARBA" id="ARBA00010772"/>
    </source>
</evidence>
<feature type="binding site" evidence="8">
    <location>
        <position position="105"/>
    </location>
    <ligand>
        <name>Zn(2+)</name>
        <dbReference type="ChEBI" id="CHEBI:29105"/>
    </ligand>
</feature>
<feature type="binding site" evidence="8">
    <location>
        <position position="140"/>
    </location>
    <ligand>
        <name>Zn(2+)</name>
        <dbReference type="ChEBI" id="CHEBI:29105"/>
    </ligand>
</feature>
<dbReference type="CDD" id="cd07011">
    <property type="entry name" value="cupin_PMI_type_I_N"/>
    <property type="match status" value="1"/>
</dbReference>
<comment type="caution">
    <text evidence="11">The sequence shown here is derived from an EMBL/GenBank/DDBJ whole genome shotgun (WGS) entry which is preliminary data.</text>
</comment>
<accession>A0A225C4V1</accession>
<dbReference type="RefSeq" id="WP_094126043.1">
    <property type="nucleotide sequence ID" value="NZ_CP040788.1"/>
</dbReference>
<dbReference type="PIRSF" id="PIRSF001480">
    <property type="entry name" value="Mannose-6-phosphate_isomerase"/>
    <property type="match status" value="1"/>
</dbReference>
<comment type="cofactor">
    <cofactor evidence="8">
        <name>Zn(2+)</name>
        <dbReference type="ChEBI" id="CHEBI:29105"/>
    </cofactor>
    <text evidence="8">Binds 1 zinc ion per subunit.</text>
</comment>
<comment type="similarity">
    <text evidence="2">Belongs to the mannose-6-phosphate isomerase type 1 family.</text>
</comment>
<feature type="region of interest" description="Disordered" evidence="9">
    <location>
        <begin position="25"/>
        <end position="54"/>
    </location>
</feature>
<dbReference type="InterPro" id="IPR016305">
    <property type="entry name" value="Mannose-6-P_Isomerase"/>
</dbReference>
<protein>
    <recommendedName>
        <fullName evidence="3">mannose-6-phosphate isomerase</fullName>
        <ecNumber evidence="3">5.3.1.8</ecNumber>
    </recommendedName>
</protein>
<dbReference type="Gene3D" id="1.10.441.10">
    <property type="entry name" value="Phosphomannose Isomerase, domain 2"/>
    <property type="match status" value="1"/>
</dbReference>
<feature type="domain" description="Phosphomannose isomerase type I catalytic" evidence="10">
    <location>
        <begin position="5"/>
        <end position="158"/>
    </location>
</feature>
<evidence type="ECO:0000313" key="11">
    <source>
        <dbReference type="EMBL" id="OQJ61619.1"/>
    </source>
</evidence>
<dbReference type="OrthoDB" id="9792649at2"/>
<name>A0A225C4V1_9MICO</name>
<evidence type="ECO:0000256" key="9">
    <source>
        <dbReference type="SAM" id="MobiDB-lite"/>
    </source>
</evidence>
<dbReference type="EMBL" id="MZMQ01000001">
    <property type="protein sequence ID" value="OQJ61619.1"/>
    <property type="molecule type" value="Genomic_DNA"/>
</dbReference>
<evidence type="ECO:0000256" key="7">
    <source>
        <dbReference type="PIRSR" id="PIRSR001480-1"/>
    </source>
</evidence>
<dbReference type="InterPro" id="IPR046457">
    <property type="entry name" value="PMI_typeI_cat"/>
</dbReference>
<evidence type="ECO:0000256" key="5">
    <source>
        <dbReference type="ARBA" id="ARBA00022833"/>
    </source>
</evidence>
<dbReference type="GO" id="GO:0008270">
    <property type="term" value="F:zinc ion binding"/>
    <property type="evidence" value="ECO:0007669"/>
    <property type="project" value="InterPro"/>
</dbReference>
<evidence type="ECO:0000256" key="4">
    <source>
        <dbReference type="ARBA" id="ARBA00022723"/>
    </source>
</evidence>
<dbReference type="Gene3D" id="2.60.120.10">
    <property type="entry name" value="Jelly Rolls"/>
    <property type="match status" value="2"/>
</dbReference>
<feature type="active site" evidence="7">
    <location>
        <position position="298"/>
    </location>
</feature>
<dbReference type="GO" id="GO:0005829">
    <property type="term" value="C:cytosol"/>
    <property type="evidence" value="ECO:0007669"/>
    <property type="project" value="TreeGrafter"/>
</dbReference>
<dbReference type="EC" id="5.3.1.8" evidence="3"/>
<evidence type="ECO:0000256" key="8">
    <source>
        <dbReference type="PIRSR" id="PIRSR001480-2"/>
    </source>
</evidence>
<evidence type="ECO:0000256" key="1">
    <source>
        <dbReference type="ARBA" id="ARBA00000757"/>
    </source>
</evidence>
<keyword evidence="12" id="KW-1185">Reference proteome</keyword>
<feature type="binding site" evidence="8">
    <location>
        <position position="103"/>
    </location>
    <ligand>
        <name>Zn(2+)</name>
        <dbReference type="ChEBI" id="CHEBI:29105"/>
    </ligand>
</feature>
<gene>
    <name evidence="11" type="ORF">B5P24_00455</name>
</gene>
<proteinExistence type="inferred from homology"/>
<dbReference type="SUPFAM" id="SSF51182">
    <property type="entry name" value="RmlC-like cupins"/>
    <property type="match status" value="1"/>
</dbReference>
<reference evidence="11" key="1">
    <citation type="submission" date="2017-08" db="EMBL/GenBank/DDBJ databases">
        <title>Genomes of multiple Clavibacter strains from different subspecies.</title>
        <authorList>
            <person name="Yuan X.-K."/>
            <person name="Li X.-S."/>
            <person name="Nie J."/>
            <person name="De Boer S.H."/>
        </authorList>
    </citation>
    <scope>NUCLEOTIDE SEQUENCE [LARGE SCALE GENOMIC DNA]</scope>
    <source>
        <strain evidence="11">ATCC 33566</strain>
    </source>
</reference>
<evidence type="ECO:0000256" key="6">
    <source>
        <dbReference type="ARBA" id="ARBA00023235"/>
    </source>
</evidence>
<dbReference type="GO" id="GO:0009298">
    <property type="term" value="P:GDP-mannose biosynthetic process"/>
    <property type="evidence" value="ECO:0007669"/>
    <property type="project" value="InterPro"/>
</dbReference>
<dbReference type="AlphaFoldDB" id="A0A225C4V1"/>
<dbReference type="GO" id="GO:0005975">
    <property type="term" value="P:carbohydrate metabolic process"/>
    <property type="evidence" value="ECO:0007669"/>
    <property type="project" value="InterPro"/>
</dbReference>
<dbReference type="GO" id="GO:0004476">
    <property type="term" value="F:mannose-6-phosphate isomerase activity"/>
    <property type="evidence" value="ECO:0007669"/>
    <property type="project" value="UniProtKB-EC"/>
</dbReference>
<evidence type="ECO:0000259" key="10">
    <source>
        <dbReference type="Pfam" id="PF20511"/>
    </source>
</evidence>
<dbReference type="PANTHER" id="PTHR10309:SF0">
    <property type="entry name" value="MANNOSE-6-PHOSPHATE ISOMERASE"/>
    <property type="match status" value="1"/>
</dbReference>
<dbReference type="InterPro" id="IPR001250">
    <property type="entry name" value="Man6P_Isoase-1"/>
</dbReference>
<evidence type="ECO:0000313" key="12">
    <source>
        <dbReference type="Proteomes" id="UP000215316"/>
    </source>
</evidence>